<evidence type="ECO:0000256" key="6">
    <source>
        <dbReference type="ARBA" id="ARBA00022884"/>
    </source>
</evidence>
<protein>
    <recommendedName>
        <fullName evidence="7">Ribosomal RNA small subunit methyltransferase A</fullName>
        <ecNumber evidence="7">2.1.1.182</ecNumber>
    </recommendedName>
    <alternativeName>
        <fullName evidence="7">16S rRNA (adenine(1518)-N(6)/adenine(1519)-N(6))-dimethyltransferase</fullName>
    </alternativeName>
    <alternativeName>
        <fullName evidence="7">16S rRNA dimethyladenosine transferase</fullName>
    </alternativeName>
    <alternativeName>
        <fullName evidence="7">16S rRNA dimethylase</fullName>
    </alternativeName>
    <alternativeName>
        <fullName evidence="7">S-adenosylmethionine-6-N', N'-adenosyl(rRNA) dimethyltransferase</fullName>
    </alternativeName>
</protein>
<name>A0ABP7WN93_9ACTN</name>
<dbReference type="HAMAP" id="MF_00607">
    <property type="entry name" value="16SrRNA_methyltr_A"/>
    <property type="match status" value="1"/>
</dbReference>
<feature type="binding site" evidence="7 8">
    <location>
        <position position="90"/>
    </location>
    <ligand>
        <name>S-adenosyl-L-methionine</name>
        <dbReference type="ChEBI" id="CHEBI:59789"/>
    </ligand>
</feature>
<feature type="compositionally biased region" description="Gly residues" evidence="9">
    <location>
        <begin position="321"/>
        <end position="335"/>
    </location>
</feature>
<keyword evidence="1 7" id="KW-0963">Cytoplasm</keyword>
<keyword evidence="6 7" id="KW-0694">RNA-binding</keyword>
<dbReference type="CDD" id="cd02440">
    <property type="entry name" value="AdoMet_MTases"/>
    <property type="match status" value="1"/>
</dbReference>
<feature type="region of interest" description="Disordered" evidence="9">
    <location>
        <begin position="291"/>
        <end position="343"/>
    </location>
</feature>
<reference evidence="12" key="1">
    <citation type="journal article" date="2019" name="Int. J. Syst. Evol. Microbiol.">
        <title>The Global Catalogue of Microorganisms (GCM) 10K type strain sequencing project: providing services to taxonomists for standard genome sequencing and annotation.</title>
        <authorList>
            <consortium name="The Broad Institute Genomics Platform"/>
            <consortium name="The Broad Institute Genome Sequencing Center for Infectious Disease"/>
            <person name="Wu L."/>
            <person name="Ma J."/>
        </authorList>
    </citation>
    <scope>NUCLEOTIDE SEQUENCE [LARGE SCALE GENOMIC DNA]</scope>
    <source>
        <strain evidence="12">JCM 16702</strain>
    </source>
</reference>
<accession>A0ABP7WN93</accession>
<dbReference type="InterPro" id="IPR011530">
    <property type="entry name" value="rRNA_adenine_dimethylase"/>
</dbReference>
<dbReference type="SMART" id="SM00650">
    <property type="entry name" value="rADc"/>
    <property type="match status" value="1"/>
</dbReference>
<feature type="binding site" evidence="7 8">
    <location>
        <position position="69"/>
    </location>
    <ligand>
        <name>S-adenosyl-L-methionine</name>
        <dbReference type="ChEBI" id="CHEBI:59789"/>
    </ligand>
</feature>
<dbReference type="InterPro" id="IPR020596">
    <property type="entry name" value="rRNA_Ade_Mease_Trfase_CS"/>
</dbReference>
<keyword evidence="2 7" id="KW-0698">rRNA processing</keyword>
<feature type="binding site" evidence="7 8">
    <location>
        <position position="44"/>
    </location>
    <ligand>
        <name>S-adenosyl-L-methionine</name>
        <dbReference type="ChEBI" id="CHEBI:59789"/>
    </ligand>
</feature>
<comment type="caution">
    <text evidence="11">The sequence shown here is derived from an EMBL/GenBank/DDBJ whole genome shotgun (WGS) entry which is preliminary data.</text>
</comment>
<dbReference type="PANTHER" id="PTHR11727">
    <property type="entry name" value="DIMETHYLADENOSINE TRANSFERASE"/>
    <property type="match status" value="1"/>
</dbReference>
<evidence type="ECO:0000256" key="8">
    <source>
        <dbReference type="PROSITE-ProRule" id="PRU01026"/>
    </source>
</evidence>
<feature type="binding site" evidence="7 8">
    <location>
        <position position="42"/>
    </location>
    <ligand>
        <name>S-adenosyl-L-methionine</name>
        <dbReference type="ChEBI" id="CHEBI:59789"/>
    </ligand>
</feature>
<feature type="binding site" evidence="7 8">
    <location>
        <position position="120"/>
    </location>
    <ligand>
        <name>S-adenosyl-L-methionine</name>
        <dbReference type="ChEBI" id="CHEBI:59789"/>
    </ligand>
</feature>
<dbReference type="InterPro" id="IPR023165">
    <property type="entry name" value="rRNA_Ade_diMease-like_C"/>
</dbReference>
<evidence type="ECO:0000256" key="1">
    <source>
        <dbReference type="ARBA" id="ARBA00022490"/>
    </source>
</evidence>
<dbReference type="SUPFAM" id="SSF53335">
    <property type="entry name" value="S-adenosyl-L-methionine-dependent methyltransferases"/>
    <property type="match status" value="1"/>
</dbReference>
<keyword evidence="12" id="KW-1185">Reference proteome</keyword>
<dbReference type="InterPro" id="IPR020598">
    <property type="entry name" value="rRNA_Ade_methylase_Trfase_N"/>
</dbReference>
<evidence type="ECO:0000256" key="5">
    <source>
        <dbReference type="ARBA" id="ARBA00022691"/>
    </source>
</evidence>
<dbReference type="Pfam" id="PF00398">
    <property type="entry name" value="RrnaAD"/>
    <property type="match status" value="1"/>
</dbReference>
<dbReference type="EC" id="2.1.1.182" evidence="7"/>
<sequence length="343" mass="35867">MRCREHWDTGRVGDCEALLGPADIRDLAGRLGVRPTKTLGQNFVVDGNTVRRIVRAAEVTPDDVVIEVGPGLGSLTLALLPAVRRVVAVEIDPVLAEALPGTVAGRAPGLADRLEVVNADALRLTRPPGPEPTALVANLPYNVAVPVVLHLLATLPSLRRALVMVQAEVADRMTAAPGGKIYGVPSVKLAWFGEARRAGPVGRTVFWPVPNVDSGLVAFERRDPPPTTATREQVFAVIDAAFAQRRKTLRAALSGWAGSPDAAERALRAAGVDPRTRGEALDVAAFARIAQYGPGGGPEPAGDRTTGRNRNEAEEHVQGAFAGGAGPGARGGSGRDGGHGRVR</sequence>
<dbReference type="NCBIfam" id="TIGR00755">
    <property type="entry name" value="ksgA"/>
    <property type="match status" value="1"/>
</dbReference>
<keyword evidence="5 7" id="KW-0949">S-adenosyl-L-methionine</keyword>
<gene>
    <name evidence="7 11" type="primary">rsmA</name>
    <name evidence="7" type="synonym">ksgA</name>
    <name evidence="11" type="ORF">GCM10022214_63310</name>
</gene>
<feature type="binding site" evidence="7 8">
    <location>
        <position position="138"/>
    </location>
    <ligand>
        <name>S-adenosyl-L-methionine</name>
        <dbReference type="ChEBI" id="CHEBI:59789"/>
    </ligand>
</feature>
<organism evidence="11 12">
    <name type="scientific">Actinomadura miaoliensis</name>
    <dbReference type="NCBI Taxonomy" id="430685"/>
    <lineage>
        <taxon>Bacteria</taxon>
        <taxon>Bacillati</taxon>
        <taxon>Actinomycetota</taxon>
        <taxon>Actinomycetes</taxon>
        <taxon>Streptosporangiales</taxon>
        <taxon>Thermomonosporaceae</taxon>
        <taxon>Actinomadura</taxon>
    </lineage>
</organism>
<keyword evidence="3 7" id="KW-0489">Methyltransferase</keyword>
<evidence type="ECO:0000256" key="9">
    <source>
        <dbReference type="SAM" id="MobiDB-lite"/>
    </source>
</evidence>
<comment type="subcellular location">
    <subcellularLocation>
        <location evidence="7">Cytoplasm</location>
    </subcellularLocation>
</comment>
<evidence type="ECO:0000313" key="11">
    <source>
        <dbReference type="EMBL" id="GAA4092840.1"/>
    </source>
</evidence>
<evidence type="ECO:0000256" key="4">
    <source>
        <dbReference type="ARBA" id="ARBA00022679"/>
    </source>
</evidence>
<evidence type="ECO:0000259" key="10">
    <source>
        <dbReference type="SMART" id="SM00650"/>
    </source>
</evidence>
<evidence type="ECO:0000256" key="2">
    <source>
        <dbReference type="ARBA" id="ARBA00022552"/>
    </source>
</evidence>
<feature type="domain" description="Ribosomal RNA adenine methylase transferase N-terminal" evidence="10">
    <location>
        <begin position="49"/>
        <end position="223"/>
    </location>
</feature>
<evidence type="ECO:0000256" key="7">
    <source>
        <dbReference type="HAMAP-Rule" id="MF_00607"/>
    </source>
</evidence>
<comment type="similarity">
    <text evidence="7">Belongs to the class I-like SAM-binding methyltransferase superfamily. rRNA adenine N(6)-methyltransferase family. RsmA subfamily.</text>
</comment>
<dbReference type="InterPro" id="IPR001737">
    <property type="entry name" value="KsgA/Erm"/>
</dbReference>
<dbReference type="PROSITE" id="PS01131">
    <property type="entry name" value="RRNA_A_DIMETH"/>
    <property type="match status" value="1"/>
</dbReference>
<proteinExistence type="inferred from homology"/>
<dbReference type="Proteomes" id="UP001500683">
    <property type="component" value="Unassembled WGS sequence"/>
</dbReference>
<dbReference type="Gene3D" id="3.40.50.150">
    <property type="entry name" value="Vaccinia Virus protein VP39"/>
    <property type="match status" value="1"/>
</dbReference>
<comment type="function">
    <text evidence="7">Specifically dimethylates two adjacent adenosines (A1518 and A1519) in the loop of a conserved hairpin near the 3'-end of 16S rRNA in the 30S particle. May play a critical role in biogenesis of 30S subunits.</text>
</comment>
<dbReference type="PANTHER" id="PTHR11727:SF7">
    <property type="entry name" value="DIMETHYLADENOSINE TRANSFERASE-RELATED"/>
    <property type="match status" value="1"/>
</dbReference>
<keyword evidence="4 7" id="KW-0808">Transferase</keyword>
<comment type="catalytic activity">
    <reaction evidence="7">
        <text>adenosine(1518)/adenosine(1519) in 16S rRNA + 4 S-adenosyl-L-methionine = N(6)-dimethyladenosine(1518)/N(6)-dimethyladenosine(1519) in 16S rRNA + 4 S-adenosyl-L-homocysteine + 4 H(+)</text>
        <dbReference type="Rhea" id="RHEA:19609"/>
        <dbReference type="Rhea" id="RHEA-COMP:10232"/>
        <dbReference type="Rhea" id="RHEA-COMP:10233"/>
        <dbReference type="ChEBI" id="CHEBI:15378"/>
        <dbReference type="ChEBI" id="CHEBI:57856"/>
        <dbReference type="ChEBI" id="CHEBI:59789"/>
        <dbReference type="ChEBI" id="CHEBI:74411"/>
        <dbReference type="ChEBI" id="CHEBI:74493"/>
        <dbReference type="EC" id="2.1.1.182"/>
    </reaction>
</comment>
<evidence type="ECO:0000313" key="12">
    <source>
        <dbReference type="Proteomes" id="UP001500683"/>
    </source>
</evidence>
<feature type="compositionally biased region" description="Basic and acidic residues" evidence="9">
    <location>
        <begin position="301"/>
        <end position="317"/>
    </location>
</feature>
<dbReference type="Gene3D" id="1.10.8.100">
    <property type="entry name" value="Ribosomal RNA adenine dimethylase-like, domain 2"/>
    <property type="match status" value="1"/>
</dbReference>
<dbReference type="InterPro" id="IPR029063">
    <property type="entry name" value="SAM-dependent_MTases_sf"/>
</dbReference>
<dbReference type="EMBL" id="BAAAZG010000047">
    <property type="protein sequence ID" value="GAA4092840.1"/>
    <property type="molecule type" value="Genomic_DNA"/>
</dbReference>
<evidence type="ECO:0000256" key="3">
    <source>
        <dbReference type="ARBA" id="ARBA00022603"/>
    </source>
</evidence>
<dbReference type="PROSITE" id="PS51689">
    <property type="entry name" value="SAM_RNA_A_N6_MT"/>
    <property type="match status" value="1"/>
</dbReference>